<evidence type="ECO:0000313" key="1">
    <source>
        <dbReference type="EMBL" id="KAF5811937.1"/>
    </source>
</evidence>
<reference evidence="1" key="1">
    <citation type="journal article" date="2017" name="Nature">
        <title>The sunflower genome provides insights into oil metabolism, flowering and Asterid evolution.</title>
        <authorList>
            <person name="Badouin H."/>
            <person name="Gouzy J."/>
            <person name="Grassa C.J."/>
            <person name="Murat F."/>
            <person name="Staton S.E."/>
            <person name="Cottret L."/>
            <person name="Lelandais-Briere C."/>
            <person name="Owens G.L."/>
            <person name="Carrere S."/>
            <person name="Mayjonade B."/>
            <person name="Legrand L."/>
            <person name="Gill N."/>
            <person name="Kane N.C."/>
            <person name="Bowers J.E."/>
            <person name="Hubner S."/>
            <person name="Bellec A."/>
            <person name="Berard A."/>
            <person name="Berges H."/>
            <person name="Blanchet N."/>
            <person name="Boniface M.C."/>
            <person name="Brunel D."/>
            <person name="Catrice O."/>
            <person name="Chaidir N."/>
            <person name="Claudel C."/>
            <person name="Donnadieu C."/>
            <person name="Faraut T."/>
            <person name="Fievet G."/>
            <person name="Helmstetter N."/>
            <person name="King M."/>
            <person name="Knapp S.J."/>
            <person name="Lai Z."/>
            <person name="Le Paslier M.C."/>
            <person name="Lippi Y."/>
            <person name="Lorenzon L."/>
            <person name="Mandel J.R."/>
            <person name="Marage G."/>
            <person name="Marchand G."/>
            <person name="Marquand E."/>
            <person name="Bret-Mestries E."/>
            <person name="Morien E."/>
            <person name="Nambeesan S."/>
            <person name="Nguyen T."/>
            <person name="Pegot-Espagnet P."/>
            <person name="Pouilly N."/>
            <person name="Raftis F."/>
            <person name="Sallet E."/>
            <person name="Schiex T."/>
            <person name="Thomas J."/>
            <person name="Vandecasteele C."/>
            <person name="Vares D."/>
            <person name="Vear F."/>
            <person name="Vautrin S."/>
            <person name="Crespi M."/>
            <person name="Mangin B."/>
            <person name="Burke J.M."/>
            <person name="Salse J."/>
            <person name="Munos S."/>
            <person name="Vincourt P."/>
            <person name="Rieseberg L.H."/>
            <person name="Langlade N.B."/>
        </authorList>
    </citation>
    <scope>NUCLEOTIDE SEQUENCE</scope>
    <source>
        <tissue evidence="1">Leaves</tissue>
    </source>
</reference>
<protein>
    <submittedName>
        <fullName evidence="1">Uncharacterized protein</fullName>
    </submittedName>
</protein>
<proteinExistence type="predicted"/>
<sequence length="40" mass="4514">MSASSCSSFSYSSINNIGIKTLQSRYQQEIHGFNRSQISR</sequence>
<accession>A0A9K3JBD2</accession>
<reference evidence="1" key="2">
    <citation type="submission" date="2020-06" db="EMBL/GenBank/DDBJ databases">
        <title>Helianthus annuus Genome sequencing and assembly Release 2.</title>
        <authorList>
            <person name="Gouzy J."/>
            <person name="Langlade N."/>
            <person name="Munos S."/>
        </authorList>
    </citation>
    <scope>NUCLEOTIDE SEQUENCE</scope>
    <source>
        <tissue evidence="1">Leaves</tissue>
    </source>
</reference>
<evidence type="ECO:0000313" key="2">
    <source>
        <dbReference type="Proteomes" id="UP000215914"/>
    </source>
</evidence>
<comment type="caution">
    <text evidence="1">The sequence shown here is derived from an EMBL/GenBank/DDBJ whole genome shotgun (WGS) entry which is preliminary data.</text>
</comment>
<dbReference type="EMBL" id="MNCJ02000319">
    <property type="protein sequence ID" value="KAF5811937.1"/>
    <property type="molecule type" value="Genomic_DNA"/>
</dbReference>
<gene>
    <name evidence="1" type="ORF">HanXRQr2_Chr04g0187071</name>
</gene>
<dbReference type="AlphaFoldDB" id="A0A9K3JBD2"/>
<keyword evidence="2" id="KW-1185">Reference proteome</keyword>
<name>A0A9K3JBD2_HELAN</name>
<dbReference type="Gramene" id="mRNA:HanXRQr2_Chr04g0187071">
    <property type="protein sequence ID" value="mRNA:HanXRQr2_Chr04g0187071"/>
    <property type="gene ID" value="HanXRQr2_Chr04g0187071"/>
</dbReference>
<dbReference type="Proteomes" id="UP000215914">
    <property type="component" value="Unassembled WGS sequence"/>
</dbReference>
<organism evidence="1 2">
    <name type="scientific">Helianthus annuus</name>
    <name type="common">Common sunflower</name>
    <dbReference type="NCBI Taxonomy" id="4232"/>
    <lineage>
        <taxon>Eukaryota</taxon>
        <taxon>Viridiplantae</taxon>
        <taxon>Streptophyta</taxon>
        <taxon>Embryophyta</taxon>
        <taxon>Tracheophyta</taxon>
        <taxon>Spermatophyta</taxon>
        <taxon>Magnoliopsida</taxon>
        <taxon>eudicotyledons</taxon>
        <taxon>Gunneridae</taxon>
        <taxon>Pentapetalae</taxon>
        <taxon>asterids</taxon>
        <taxon>campanulids</taxon>
        <taxon>Asterales</taxon>
        <taxon>Asteraceae</taxon>
        <taxon>Asteroideae</taxon>
        <taxon>Heliantheae alliance</taxon>
        <taxon>Heliantheae</taxon>
        <taxon>Helianthus</taxon>
    </lineage>
</organism>